<evidence type="ECO:0000256" key="4">
    <source>
        <dbReference type="ARBA" id="ARBA00022989"/>
    </source>
</evidence>
<sequence length="281" mass="30898">MQKSMGDDANAVRLTYQSIPMGERAAPKESSPRTSHVLAGILAVVFCVVVILSLWAFAQTQAFRELVRWEQDHQVLGGLIYVLFYAACVVLCCPSTIFDLLAGYIFGFGFGTAVAMGGKTLGSVVAFLLGRYVMHDTIRRKLTEGPPVLRAWALLLERNELQFVLLLQFAYIPIFLKNYGLAVAGVPFGLFLWTNVVIGGARTWLAVYIGHSTAHITEILTSHAARGDARVAQEVLMIVAVVSTLLLFVVGSYRTKQYLDELADREVNALVDNGDKGHFEL</sequence>
<evidence type="ECO:0000256" key="6">
    <source>
        <dbReference type="SAM" id="Phobius"/>
    </source>
</evidence>
<feature type="transmembrane region" description="Helical" evidence="6">
    <location>
        <begin position="231"/>
        <end position="253"/>
    </location>
</feature>
<reference evidence="8" key="1">
    <citation type="submission" date="2013-12" db="EMBL/GenBank/DDBJ databases">
        <title>The Genome Sequence of Aphanomyces invadans NJM9701.</title>
        <authorList>
            <consortium name="The Broad Institute Genomics Platform"/>
            <person name="Russ C."/>
            <person name="Tyler B."/>
            <person name="van West P."/>
            <person name="Dieguez-Uribeondo J."/>
            <person name="Young S.K."/>
            <person name="Zeng Q."/>
            <person name="Gargeya S."/>
            <person name="Fitzgerald M."/>
            <person name="Abouelleil A."/>
            <person name="Alvarado L."/>
            <person name="Chapman S.B."/>
            <person name="Gainer-Dewar J."/>
            <person name="Goldberg J."/>
            <person name="Griggs A."/>
            <person name="Gujja S."/>
            <person name="Hansen M."/>
            <person name="Howarth C."/>
            <person name="Imamovic A."/>
            <person name="Ireland A."/>
            <person name="Larimer J."/>
            <person name="McCowan C."/>
            <person name="Murphy C."/>
            <person name="Pearson M."/>
            <person name="Poon T.W."/>
            <person name="Priest M."/>
            <person name="Roberts A."/>
            <person name="Saif S."/>
            <person name="Shea T."/>
            <person name="Sykes S."/>
            <person name="Wortman J."/>
            <person name="Nusbaum C."/>
            <person name="Birren B."/>
        </authorList>
    </citation>
    <scope>NUCLEOTIDE SEQUENCE [LARGE SCALE GENOMIC DNA]</scope>
    <source>
        <strain evidence="8">NJM9701</strain>
    </source>
</reference>
<comment type="subcellular location">
    <subcellularLocation>
        <location evidence="1">Cell membrane</location>
        <topology evidence="1">Multi-pass membrane protein</topology>
    </subcellularLocation>
</comment>
<evidence type="ECO:0000256" key="5">
    <source>
        <dbReference type="ARBA" id="ARBA00023136"/>
    </source>
</evidence>
<accession>A0A024U884</accession>
<organism evidence="8">
    <name type="scientific">Aphanomyces invadans</name>
    <dbReference type="NCBI Taxonomy" id="157072"/>
    <lineage>
        <taxon>Eukaryota</taxon>
        <taxon>Sar</taxon>
        <taxon>Stramenopiles</taxon>
        <taxon>Oomycota</taxon>
        <taxon>Saprolegniomycetes</taxon>
        <taxon>Saprolegniales</taxon>
        <taxon>Verrucalvaceae</taxon>
        <taxon>Aphanomyces</taxon>
    </lineage>
</organism>
<evidence type="ECO:0000259" key="7">
    <source>
        <dbReference type="Pfam" id="PF09335"/>
    </source>
</evidence>
<protein>
    <recommendedName>
        <fullName evidence="7">VTT domain-containing protein</fullName>
    </recommendedName>
</protein>
<evidence type="ECO:0000256" key="3">
    <source>
        <dbReference type="ARBA" id="ARBA00022692"/>
    </source>
</evidence>
<feature type="transmembrane region" description="Helical" evidence="6">
    <location>
        <begin position="79"/>
        <end position="98"/>
    </location>
</feature>
<proteinExistence type="predicted"/>
<gene>
    <name evidence="8" type="ORF">H310_05973</name>
</gene>
<dbReference type="eggNOG" id="KOG3140">
    <property type="taxonomic scope" value="Eukaryota"/>
</dbReference>
<dbReference type="GO" id="GO:0005886">
    <property type="term" value="C:plasma membrane"/>
    <property type="evidence" value="ECO:0007669"/>
    <property type="project" value="UniProtKB-SubCell"/>
</dbReference>
<dbReference type="PANTHER" id="PTHR12677">
    <property type="entry name" value="GOLGI APPARATUS MEMBRANE PROTEIN TVP38-RELATED"/>
    <property type="match status" value="1"/>
</dbReference>
<dbReference type="VEuPathDB" id="FungiDB:H310_05973"/>
<dbReference type="STRING" id="157072.A0A024U884"/>
<feature type="domain" description="VTT" evidence="7">
    <location>
        <begin position="94"/>
        <end position="211"/>
    </location>
</feature>
<feature type="transmembrane region" description="Helical" evidence="6">
    <location>
        <begin position="104"/>
        <end position="130"/>
    </location>
</feature>
<dbReference type="InterPro" id="IPR032816">
    <property type="entry name" value="VTT_dom"/>
</dbReference>
<feature type="transmembrane region" description="Helical" evidence="6">
    <location>
        <begin position="190"/>
        <end position="210"/>
    </location>
</feature>
<dbReference type="AlphaFoldDB" id="A0A024U884"/>
<keyword evidence="5 6" id="KW-0472">Membrane</keyword>
<evidence type="ECO:0000256" key="2">
    <source>
        <dbReference type="ARBA" id="ARBA00022475"/>
    </source>
</evidence>
<dbReference type="Pfam" id="PF09335">
    <property type="entry name" value="VTT_dom"/>
    <property type="match status" value="1"/>
</dbReference>
<dbReference type="RefSeq" id="XP_008869069.1">
    <property type="nucleotide sequence ID" value="XM_008870847.1"/>
</dbReference>
<dbReference type="EMBL" id="KI913961">
    <property type="protein sequence ID" value="ETW02464.1"/>
    <property type="molecule type" value="Genomic_DNA"/>
</dbReference>
<evidence type="ECO:0000313" key="8">
    <source>
        <dbReference type="EMBL" id="ETW02464.1"/>
    </source>
</evidence>
<feature type="transmembrane region" description="Helical" evidence="6">
    <location>
        <begin position="37"/>
        <end position="58"/>
    </location>
</feature>
<dbReference type="GeneID" id="20083023"/>
<dbReference type="InterPro" id="IPR015414">
    <property type="entry name" value="TMEM64"/>
</dbReference>
<evidence type="ECO:0000256" key="1">
    <source>
        <dbReference type="ARBA" id="ARBA00004651"/>
    </source>
</evidence>
<dbReference type="OrthoDB" id="166803at2759"/>
<dbReference type="PANTHER" id="PTHR12677:SF59">
    <property type="entry name" value="GOLGI APPARATUS MEMBRANE PROTEIN TVP38-RELATED"/>
    <property type="match status" value="1"/>
</dbReference>
<keyword evidence="3 6" id="KW-0812">Transmembrane</keyword>
<keyword evidence="2" id="KW-1003">Cell membrane</keyword>
<name>A0A024U884_9STRA</name>
<keyword evidence="4 6" id="KW-1133">Transmembrane helix</keyword>